<organism evidence="1 2">
    <name type="scientific">Hohenbuehelia grisea</name>
    <dbReference type="NCBI Taxonomy" id="104357"/>
    <lineage>
        <taxon>Eukaryota</taxon>
        <taxon>Fungi</taxon>
        <taxon>Dikarya</taxon>
        <taxon>Basidiomycota</taxon>
        <taxon>Agaricomycotina</taxon>
        <taxon>Agaricomycetes</taxon>
        <taxon>Agaricomycetidae</taxon>
        <taxon>Agaricales</taxon>
        <taxon>Pleurotineae</taxon>
        <taxon>Pleurotaceae</taxon>
        <taxon>Hohenbuehelia</taxon>
    </lineage>
</organism>
<accession>A0ABR3ITL2</accession>
<dbReference type="EMBL" id="JASNQZ010000015">
    <property type="protein sequence ID" value="KAL0946627.1"/>
    <property type="molecule type" value="Genomic_DNA"/>
</dbReference>
<keyword evidence="2" id="KW-1185">Reference proteome</keyword>
<protein>
    <submittedName>
        <fullName evidence="1">Uncharacterized protein</fullName>
    </submittedName>
</protein>
<reference evidence="2" key="1">
    <citation type="submission" date="2024-06" db="EMBL/GenBank/DDBJ databases">
        <title>Multi-omics analyses provide insights into the biosynthesis of the anticancer antibiotic pleurotin in Hohenbuehelia grisea.</title>
        <authorList>
            <person name="Weaver J.A."/>
            <person name="Alberti F."/>
        </authorList>
    </citation>
    <scope>NUCLEOTIDE SEQUENCE [LARGE SCALE GENOMIC DNA]</scope>
    <source>
        <strain evidence="2">T-177</strain>
    </source>
</reference>
<name>A0ABR3ITL2_9AGAR</name>
<evidence type="ECO:0000313" key="1">
    <source>
        <dbReference type="EMBL" id="KAL0946627.1"/>
    </source>
</evidence>
<proteinExistence type="predicted"/>
<evidence type="ECO:0000313" key="2">
    <source>
        <dbReference type="Proteomes" id="UP001556367"/>
    </source>
</evidence>
<gene>
    <name evidence="1" type="ORF">HGRIS_012823</name>
</gene>
<sequence>MSNHQLATILWIGTSRQVRPSLQVPLYAVAPLTMPPLFEPRSFGPIVTSITPIYPPVSA</sequence>
<dbReference type="Proteomes" id="UP001556367">
    <property type="component" value="Unassembled WGS sequence"/>
</dbReference>
<comment type="caution">
    <text evidence="1">The sequence shown here is derived from an EMBL/GenBank/DDBJ whole genome shotgun (WGS) entry which is preliminary data.</text>
</comment>